<name>A0A2K4ZK57_9FIRM</name>
<keyword evidence="2" id="KW-1185">Reference proteome</keyword>
<evidence type="ECO:0000313" key="1">
    <source>
        <dbReference type="EMBL" id="SOY30863.1"/>
    </source>
</evidence>
<sequence length="111" mass="12739">MQKWCTEDWQFELTAIEGKAGHCRLGLEKGDKFVFSYECPAGMCPKTMIKVYTWCEVIRCGGDFTYRGEKEKYEMNIPCADGCIQFHLKAIPINRDKNGKPLPNGPRPKDE</sequence>
<dbReference type="EMBL" id="OFSM01000020">
    <property type="protein sequence ID" value="SOY30863.1"/>
    <property type="molecule type" value="Genomic_DNA"/>
</dbReference>
<dbReference type="AlphaFoldDB" id="A0A2K4ZK57"/>
<accession>A0A2K4ZK57</accession>
<protein>
    <recommendedName>
        <fullName evidence="3">TIGR04076 family protein</fullName>
    </recommendedName>
</protein>
<organism evidence="1 2">
    <name type="scientific">Acetatifactor muris</name>
    <dbReference type="NCBI Taxonomy" id="879566"/>
    <lineage>
        <taxon>Bacteria</taxon>
        <taxon>Bacillati</taxon>
        <taxon>Bacillota</taxon>
        <taxon>Clostridia</taxon>
        <taxon>Lachnospirales</taxon>
        <taxon>Lachnospiraceae</taxon>
        <taxon>Acetatifactor</taxon>
    </lineage>
</organism>
<dbReference type="OrthoDB" id="1550569at2"/>
<dbReference type="RefSeq" id="WP_103240882.1">
    <property type="nucleotide sequence ID" value="NZ_CANRXC010000009.1"/>
</dbReference>
<proteinExistence type="predicted"/>
<evidence type="ECO:0000313" key="2">
    <source>
        <dbReference type="Proteomes" id="UP000236311"/>
    </source>
</evidence>
<gene>
    <name evidence="1" type="ORF">AMURIS_03595</name>
</gene>
<reference evidence="1 2" key="1">
    <citation type="submission" date="2018-01" db="EMBL/GenBank/DDBJ databases">
        <authorList>
            <person name="Gaut B.S."/>
            <person name="Morton B.R."/>
            <person name="Clegg M.T."/>
            <person name="Duvall M.R."/>
        </authorList>
    </citation>
    <scope>NUCLEOTIDE SEQUENCE [LARGE SCALE GENOMIC DNA]</scope>
    <source>
        <strain evidence="1">GP69</strain>
    </source>
</reference>
<evidence type="ECO:0008006" key="3">
    <source>
        <dbReference type="Google" id="ProtNLM"/>
    </source>
</evidence>
<dbReference type="Proteomes" id="UP000236311">
    <property type="component" value="Unassembled WGS sequence"/>
</dbReference>